<evidence type="ECO:0000256" key="6">
    <source>
        <dbReference type="ARBA" id="ARBA00023136"/>
    </source>
</evidence>
<proteinExistence type="inferred from homology"/>
<gene>
    <name evidence="10" type="ORF">C8P64_0840</name>
</gene>
<dbReference type="EMBL" id="QBKQ01000001">
    <property type="protein sequence ID" value="PTX44857.1"/>
    <property type="molecule type" value="Genomic_DNA"/>
</dbReference>
<comment type="caution">
    <text evidence="10">The sequence shown here is derived from an EMBL/GenBank/DDBJ whole genome shotgun (WGS) entry which is preliminary data.</text>
</comment>
<evidence type="ECO:0000256" key="3">
    <source>
        <dbReference type="ARBA" id="ARBA00022737"/>
    </source>
</evidence>
<evidence type="ECO:0000313" key="10">
    <source>
        <dbReference type="EMBL" id="PTX44857.1"/>
    </source>
</evidence>
<keyword evidence="4 8" id="KW-0802">TPR repeat</keyword>
<comment type="similarity">
    <text evidence="7">Belongs to the Tom70 family.</text>
</comment>
<evidence type="ECO:0000256" key="5">
    <source>
        <dbReference type="ARBA" id="ARBA00022989"/>
    </source>
</evidence>
<dbReference type="GO" id="GO:0016020">
    <property type="term" value="C:membrane"/>
    <property type="evidence" value="ECO:0007669"/>
    <property type="project" value="UniProtKB-SubCell"/>
</dbReference>
<keyword evidence="6" id="KW-0472">Membrane</keyword>
<feature type="signal peptide" evidence="9">
    <location>
        <begin position="1"/>
        <end position="20"/>
    </location>
</feature>
<reference evidence="10 11" key="1">
    <citation type="submission" date="2018-04" db="EMBL/GenBank/DDBJ databases">
        <title>Genomic Encyclopedia of Archaeal and Bacterial Type Strains, Phase II (KMG-II): from individual species to whole genera.</title>
        <authorList>
            <person name="Goeker M."/>
        </authorList>
    </citation>
    <scope>NUCLEOTIDE SEQUENCE [LARGE SCALE GENOMIC DNA]</scope>
    <source>
        <strain evidence="10 11">DSM 23082</strain>
    </source>
</reference>
<evidence type="ECO:0000256" key="9">
    <source>
        <dbReference type="SAM" id="SignalP"/>
    </source>
</evidence>
<keyword evidence="9" id="KW-0732">Signal</keyword>
<dbReference type="OrthoDB" id="656781at2"/>
<organism evidence="10 11">
    <name type="scientific">Christiangramia gaetbulicola</name>
    <dbReference type="NCBI Taxonomy" id="703340"/>
    <lineage>
        <taxon>Bacteria</taxon>
        <taxon>Pseudomonadati</taxon>
        <taxon>Bacteroidota</taxon>
        <taxon>Flavobacteriia</taxon>
        <taxon>Flavobacteriales</taxon>
        <taxon>Flavobacteriaceae</taxon>
        <taxon>Christiangramia</taxon>
    </lineage>
</organism>
<keyword evidence="3" id="KW-0677">Repeat</keyword>
<sequence>MKRLGLVLFISTILFTAAHAQTFTMGKKCQEIYQKTETALEQDAFQEALNILDEFSSECKTKDAREMRSVAKAEAYNGLGQYDDAIREADLALDITKQKSLNAWFQKAMAQNKKGDIQASKESLEQVMNLTENNQNTKERASNYALMGALYSRQLNSPDSAFFYLDKAKALDPGNPNIMIQEGDIYVNYNEYDKAFAAYDQAQAAGKNDMEMYIIRSEARLKQMDNKYGTANAQELRSKMSASEKETLCTDLQKAIEMGWRDMNKDMFAALVCK</sequence>
<keyword evidence="11" id="KW-1185">Reference proteome</keyword>
<evidence type="ECO:0000256" key="8">
    <source>
        <dbReference type="PROSITE-ProRule" id="PRU00339"/>
    </source>
</evidence>
<comment type="subcellular location">
    <subcellularLocation>
        <location evidence="1">Membrane</location>
        <topology evidence="1">Single-pass membrane protein</topology>
    </subcellularLocation>
</comment>
<dbReference type="SMART" id="SM00028">
    <property type="entry name" value="TPR"/>
    <property type="match status" value="4"/>
</dbReference>
<dbReference type="InterPro" id="IPR019734">
    <property type="entry name" value="TPR_rpt"/>
</dbReference>
<dbReference type="PROSITE" id="PS50005">
    <property type="entry name" value="TPR"/>
    <property type="match status" value="1"/>
</dbReference>
<evidence type="ECO:0000256" key="1">
    <source>
        <dbReference type="ARBA" id="ARBA00004167"/>
    </source>
</evidence>
<accession>A0A2T6AM46</accession>
<evidence type="ECO:0000256" key="4">
    <source>
        <dbReference type="ARBA" id="ARBA00022803"/>
    </source>
</evidence>
<dbReference type="SUPFAM" id="SSF48452">
    <property type="entry name" value="TPR-like"/>
    <property type="match status" value="1"/>
</dbReference>
<dbReference type="PANTHER" id="PTHR46208:SF1">
    <property type="entry name" value="MITOCHONDRIAL IMPORT RECEPTOR SUBUNIT TOM70"/>
    <property type="match status" value="1"/>
</dbReference>
<keyword evidence="2" id="KW-0812">Transmembrane</keyword>
<protein>
    <submittedName>
        <fullName evidence="10">Tetratricopeptide repeat protein</fullName>
    </submittedName>
</protein>
<dbReference type="RefSeq" id="WP_108170771.1">
    <property type="nucleotide sequence ID" value="NZ_QBKQ01000001.1"/>
</dbReference>
<dbReference type="InterPro" id="IPR011990">
    <property type="entry name" value="TPR-like_helical_dom_sf"/>
</dbReference>
<dbReference type="Gene3D" id="1.25.40.10">
    <property type="entry name" value="Tetratricopeptide repeat domain"/>
    <property type="match status" value="2"/>
</dbReference>
<evidence type="ECO:0000313" key="11">
    <source>
        <dbReference type="Proteomes" id="UP000244174"/>
    </source>
</evidence>
<dbReference type="Pfam" id="PF13181">
    <property type="entry name" value="TPR_8"/>
    <property type="match status" value="1"/>
</dbReference>
<feature type="chain" id="PRO_5015420954" evidence="9">
    <location>
        <begin position="21"/>
        <end position="274"/>
    </location>
</feature>
<evidence type="ECO:0000256" key="2">
    <source>
        <dbReference type="ARBA" id="ARBA00022692"/>
    </source>
</evidence>
<dbReference type="Proteomes" id="UP000244174">
    <property type="component" value="Unassembled WGS sequence"/>
</dbReference>
<dbReference type="AlphaFoldDB" id="A0A2T6AM46"/>
<keyword evidence="5" id="KW-1133">Transmembrane helix</keyword>
<dbReference type="PANTHER" id="PTHR46208">
    <property type="entry name" value="MITOCHONDRIAL IMPORT RECEPTOR SUBUNIT TOM70"/>
    <property type="match status" value="1"/>
</dbReference>
<name>A0A2T6AM46_9FLAO</name>
<evidence type="ECO:0000256" key="7">
    <source>
        <dbReference type="ARBA" id="ARBA00038030"/>
    </source>
</evidence>
<feature type="repeat" description="TPR" evidence="8">
    <location>
        <begin position="176"/>
        <end position="209"/>
    </location>
</feature>